<dbReference type="AlphaFoldDB" id="A0AAX0WWJ7"/>
<organism evidence="1 2">
    <name type="scientific">Legionella anisa</name>
    <dbReference type="NCBI Taxonomy" id="28082"/>
    <lineage>
        <taxon>Bacteria</taxon>
        <taxon>Pseudomonadati</taxon>
        <taxon>Pseudomonadota</taxon>
        <taxon>Gammaproteobacteria</taxon>
        <taxon>Legionellales</taxon>
        <taxon>Legionellaceae</taxon>
        <taxon>Legionella</taxon>
    </lineage>
</organism>
<protein>
    <recommendedName>
        <fullName evidence="3">Tetratricopeptide repeat protein</fullName>
    </recommendedName>
</protein>
<keyword evidence="2" id="KW-1185">Reference proteome</keyword>
<evidence type="ECO:0000313" key="2">
    <source>
        <dbReference type="Proteomes" id="UP000192511"/>
    </source>
</evidence>
<dbReference type="EMBL" id="NBTX02000004">
    <property type="protein sequence ID" value="PNL62433.1"/>
    <property type="molecule type" value="Genomic_DNA"/>
</dbReference>
<comment type="caution">
    <text evidence="1">The sequence shown here is derived from an EMBL/GenBank/DDBJ whole genome shotgun (WGS) entry which is preliminary data.</text>
</comment>
<dbReference type="InterPro" id="IPR011990">
    <property type="entry name" value="TPR-like_helical_dom_sf"/>
</dbReference>
<evidence type="ECO:0000313" key="1">
    <source>
        <dbReference type="EMBL" id="PNL62433.1"/>
    </source>
</evidence>
<dbReference type="Gene3D" id="1.25.40.10">
    <property type="entry name" value="Tetratricopeptide repeat domain"/>
    <property type="match status" value="1"/>
</dbReference>
<reference evidence="1" key="1">
    <citation type="submission" date="2017-12" db="EMBL/GenBank/DDBJ databases">
        <title>FDA dAtabase for Regulatory Grade micrObial Sequences (FDA-ARGOS): Supporting development and validation of Infectious Disease Dx tests.</title>
        <authorList>
            <person name="Kerrigan L."/>
            <person name="Tallon L.J."/>
            <person name="Sadzewicz L."/>
            <person name="Sengamalay N."/>
            <person name="Ott S."/>
            <person name="Godinez A."/>
            <person name="Nagaraj S."/>
            <person name="Vavikolanu K."/>
            <person name="Vyas G."/>
            <person name="Nadendla S."/>
            <person name="Aluvathingal J."/>
            <person name="Sichtig H."/>
        </authorList>
    </citation>
    <scope>NUCLEOTIDE SEQUENCE [LARGE SCALE GENOMIC DNA]</scope>
    <source>
        <strain evidence="1">FDAARGOS_200</strain>
    </source>
</reference>
<sequence>MDEKYRKDAKSKIANAKYLERKHAAKKIIIDEYKQGINLFLQIINKTPADFHDLSNAYCDLAIFYFNKKEHVKAAQCYLDAIKQLLQTELNDESHRKLTELYIDLADACYESFNQPAGDEAMSNAIKAFGLIKNKTIEEQKIGDPGANLANFKKFHKYYEHKLSTDSYIESSEFTNHELLLGARQVTRQEEQEEQALFAKFETISIGEIQQIDHSIESMLSQLSLSAEKPLFNPVVINETPNDGVCRNMAMQLLTLAKSHIQSQLIPETIATYRQAIKTLQMIKTPQQSDHQIVQHLEEQIKYLQRKKSVPEAPSSFISPSMPIESQRSVSVTQSGRGFFAQSLHEETKEEYSMDVDMDVEMLDETKSNGINM</sequence>
<name>A0AAX0WWJ7_9GAMM</name>
<accession>A0AAX0WWJ7</accession>
<dbReference type="Proteomes" id="UP000192511">
    <property type="component" value="Unassembled WGS sequence"/>
</dbReference>
<dbReference type="RefSeq" id="WP_058388394.1">
    <property type="nucleotide sequence ID" value="NZ_CAAAHR010000084.1"/>
</dbReference>
<dbReference type="GeneID" id="98065181"/>
<proteinExistence type="predicted"/>
<evidence type="ECO:0008006" key="3">
    <source>
        <dbReference type="Google" id="ProtNLM"/>
    </source>
</evidence>
<gene>
    <name evidence="1" type="ORF">A6J39_015110</name>
</gene>